<dbReference type="Pfam" id="PF03150">
    <property type="entry name" value="CCP_MauG"/>
    <property type="match status" value="1"/>
</dbReference>
<dbReference type="PROSITE" id="PS51257">
    <property type="entry name" value="PROKAR_LIPOPROTEIN"/>
    <property type="match status" value="1"/>
</dbReference>
<evidence type="ECO:0000259" key="10">
    <source>
        <dbReference type="PROSITE" id="PS51007"/>
    </source>
</evidence>
<dbReference type="InterPro" id="IPR036909">
    <property type="entry name" value="Cyt_c-like_dom_sf"/>
</dbReference>
<protein>
    <submittedName>
        <fullName evidence="11">Cytochrome c peroxidase</fullName>
    </submittedName>
</protein>
<feature type="binding site" description="axial binding residue" evidence="9">
    <location>
        <position position="223"/>
    </location>
    <ligand>
        <name>heme c</name>
        <dbReference type="ChEBI" id="CHEBI:61717"/>
        <label>2</label>
    </ligand>
    <ligandPart>
        <name>Fe</name>
        <dbReference type="ChEBI" id="CHEBI:18248"/>
    </ligandPart>
</feature>
<comment type="subcellular location">
    <subcellularLocation>
        <location evidence="1">Periplasm</location>
    </subcellularLocation>
</comment>
<dbReference type="GO" id="GO:0020037">
    <property type="term" value="F:heme binding"/>
    <property type="evidence" value="ECO:0007669"/>
    <property type="project" value="InterPro"/>
</dbReference>
<dbReference type="GO" id="GO:0004130">
    <property type="term" value="F:cytochrome-c peroxidase activity"/>
    <property type="evidence" value="ECO:0007669"/>
    <property type="project" value="TreeGrafter"/>
</dbReference>
<proteinExistence type="predicted"/>
<gene>
    <name evidence="11" type="ORF">SAMN05443667_101464</name>
</gene>
<dbReference type="PIRSF" id="PIRSF000294">
    <property type="entry name" value="Cytochrome-c_peroxidase"/>
    <property type="match status" value="1"/>
</dbReference>
<dbReference type="Proteomes" id="UP000198951">
    <property type="component" value="Unassembled WGS sequence"/>
</dbReference>
<dbReference type="InterPro" id="IPR051395">
    <property type="entry name" value="Cytochrome_c_Peroxidase/MauG"/>
</dbReference>
<feature type="binding site" description="covalent" evidence="8">
    <location>
        <position position="222"/>
    </location>
    <ligand>
        <name>heme c</name>
        <dbReference type="ChEBI" id="CHEBI:61717"/>
        <label>2</label>
    </ligand>
</feature>
<evidence type="ECO:0000256" key="5">
    <source>
        <dbReference type="ARBA" id="ARBA00022764"/>
    </source>
</evidence>
<evidence type="ECO:0000256" key="4">
    <source>
        <dbReference type="ARBA" id="ARBA00022729"/>
    </source>
</evidence>
<dbReference type="InterPro" id="IPR009056">
    <property type="entry name" value="Cyt_c-like_dom"/>
</dbReference>
<feature type="binding site" description="axial binding residue" evidence="9">
    <location>
        <position position="78"/>
    </location>
    <ligand>
        <name>heme c</name>
        <dbReference type="ChEBI" id="CHEBI:61717"/>
        <label>1</label>
    </ligand>
    <ligandPart>
        <name>Fe</name>
        <dbReference type="ChEBI" id="CHEBI:18248"/>
    </ligandPart>
</feature>
<feature type="domain" description="Cytochrome c" evidence="10">
    <location>
        <begin position="206"/>
        <end position="332"/>
    </location>
</feature>
<dbReference type="OrthoDB" id="9805202at2"/>
<keyword evidence="5" id="KW-0574">Periplasm</keyword>
<keyword evidence="2 8" id="KW-0349">Heme</keyword>
<dbReference type="InterPro" id="IPR026259">
    <property type="entry name" value="MauG/Cytc_peroxidase"/>
</dbReference>
<evidence type="ECO:0000256" key="1">
    <source>
        <dbReference type="ARBA" id="ARBA00004418"/>
    </source>
</evidence>
<dbReference type="PANTHER" id="PTHR30600">
    <property type="entry name" value="CYTOCHROME C PEROXIDASE-RELATED"/>
    <property type="match status" value="1"/>
</dbReference>
<feature type="binding site" description="covalent" evidence="8">
    <location>
        <position position="77"/>
    </location>
    <ligand>
        <name>heme c</name>
        <dbReference type="ChEBI" id="CHEBI:61717"/>
        <label>1</label>
    </ligand>
</feature>
<accession>A0A1H3XC49</accession>
<comment type="PTM">
    <text evidence="8">Binds 2 heme groups per subunit.</text>
</comment>
<organism evidence="11 12">
    <name type="scientific">Flavobacterium gillisiae</name>
    <dbReference type="NCBI Taxonomy" id="150146"/>
    <lineage>
        <taxon>Bacteria</taxon>
        <taxon>Pseudomonadati</taxon>
        <taxon>Bacteroidota</taxon>
        <taxon>Flavobacteriia</taxon>
        <taxon>Flavobacteriales</taxon>
        <taxon>Flavobacteriaceae</taxon>
        <taxon>Flavobacterium</taxon>
    </lineage>
</organism>
<keyword evidence="3 9" id="KW-0479">Metal-binding</keyword>
<dbReference type="AlphaFoldDB" id="A0A1H3XC49"/>
<evidence type="ECO:0000256" key="9">
    <source>
        <dbReference type="PIRSR" id="PIRSR000294-2"/>
    </source>
</evidence>
<sequence length="345" mass="38699">MKIKHFLWLLFPVVLSCSDQDDDYVNLPLDFSVPSNFPDLAYDITTNPPTEKGFELGKKLFYDGRLASDGLVSCGFCHLQENAFTHHGHTVSHGVNDAQGTRNAPAIQNMAFQRVFMYDGASSHLDLQPIIPLTSEIEMNGDLNAILAMMKADKTYRDLFKASFTDGTVSVENMLKALSQFMVMLTSSNSKFDYYRRNESGGTLTSEETAGYTVFKTKCASCHATDLMTDDAFRNNGLAINPLINDVGRYRVTELAEDYYKFKVPSLRNVEVTAPYMHDGRFGTLEAVLNHYSSGIVDSPTLDPILKQNTKLGITLSETEKTQLIAFLKTLTDNRYLTDKRFSEF</sequence>
<dbReference type="SUPFAM" id="SSF46626">
    <property type="entry name" value="Cytochrome c"/>
    <property type="match status" value="2"/>
</dbReference>
<keyword evidence="7 9" id="KW-0408">Iron</keyword>
<dbReference type="STRING" id="150146.SAMN05443667_101464"/>
<dbReference type="PANTHER" id="PTHR30600:SF10">
    <property type="entry name" value="BLL6722 PROTEIN"/>
    <property type="match status" value="1"/>
</dbReference>
<keyword evidence="12" id="KW-1185">Reference proteome</keyword>
<evidence type="ECO:0000256" key="2">
    <source>
        <dbReference type="ARBA" id="ARBA00022617"/>
    </source>
</evidence>
<comment type="cofactor">
    <cofactor evidence="8">
        <name>heme</name>
        <dbReference type="ChEBI" id="CHEBI:30413"/>
    </cofactor>
    <text evidence="8">Binds 2 heme groups.</text>
</comment>
<evidence type="ECO:0000256" key="7">
    <source>
        <dbReference type="ARBA" id="ARBA00023004"/>
    </source>
</evidence>
<keyword evidence="4" id="KW-0732">Signal</keyword>
<evidence type="ECO:0000256" key="3">
    <source>
        <dbReference type="ARBA" id="ARBA00022723"/>
    </source>
</evidence>
<keyword evidence="11" id="KW-0575">Peroxidase</keyword>
<reference evidence="12" key="1">
    <citation type="submission" date="2016-10" db="EMBL/GenBank/DDBJ databases">
        <authorList>
            <person name="Varghese N."/>
            <person name="Submissions S."/>
        </authorList>
    </citation>
    <scope>NUCLEOTIDE SEQUENCE [LARGE SCALE GENOMIC DNA]</scope>
    <source>
        <strain evidence="12">DSM 22376</strain>
    </source>
</reference>
<dbReference type="GO" id="GO:0042597">
    <property type="term" value="C:periplasmic space"/>
    <property type="evidence" value="ECO:0007669"/>
    <property type="project" value="UniProtKB-SubCell"/>
</dbReference>
<keyword evidence="6" id="KW-0560">Oxidoreductase</keyword>
<evidence type="ECO:0000256" key="6">
    <source>
        <dbReference type="ARBA" id="ARBA00023002"/>
    </source>
</evidence>
<dbReference type="PROSITE" id="PS51007">
    <property type="entry name" value="CYTC"/>
    <property type="match status" value="1"/>
</dbReference>
<feature type="binding site" description="covalent" evidence="8">
    <location>
        <position position="74"/>
    </location>
    <ligand>
        <name>heme c</name>
        <dbReference type="ChEBI" id="CHEBI:61717"/>
        <label>1</label>
    </ligand>
</feature>
<dbReference type="GO" id="GO:0046872">
    <property type="term" value="F:metal ion binding"/>
    <property type="evidence" value="ECO:0007669"/>
    <property type="project" value="UniProtKB-KW"/>
</dbReference>
<dbReference type="Gene3D" id="1.10.760.10">
    <property type="entry name" value="Cytochrome c-like domain"/>
    <property type="match status" value="2"/>
</dbReference>
<dbReference type="RefSeq" id="WP_091084110.1">
    <property type="nucleotide sequence ID" value="NZ_FNRD01000001.1"/>
</dbReference>
<evidence type="ECO:0000313" key="11">
    <source>
        <dbReference type="EMBL" id="SDZ96903.1"/>
    </source>
</evidence>
<name>A0A1H3XC49_9FLAO</name>
<dbReference type="InterPro" id="IPR004852">
    <property type="entry name" value="Di-haem_cyt_c_peroxidsae"/>
</dbReference>
<evidence type="ECO:0000313" key="12">
    <source>
        <dbReference type="Proteomes" id="UP000198951"/>
    </source>
</evidence>
<dbReference type="EMBL" id="FNRD01000001">
    <property type="protein sequence ID" value="SDZ96903.1"/>
    <property type="molecule type" value="Genomic_DNA"/>
</dbReference>
<dbReference type="GO" id="GO:0009055">
    <property type="term" value="F:electron transfer activity"/>
    <property type="evidence" value="ECO:0007669"/>
    <property type="project" value="InterPro"/>
</dbReference>
<feature type="binding site" description="covalent" evidence="8">
    <location>
        <position position="219"/>
    </location>
    <ligand>
        <name>heme c</name>
        <dbReference type="ChEBI" id="CHEBI:61717"/>
        <label>2</label>
    </ligand>
</feature>
<evidence type="ECO:0000256" key="8">
    <source>
        <dbReference type="PIRSR" id="PIRSR000294-1"/>
    </source>
</evidence>